<dbReference type="AlphaFoldDB" id="A0A7X2INV0"/>
<organism evidence="2 3">
    <name type="scientific">Pseudoduganella rivuli</name>
    <dbReference type="NCBI Taxonomy" id="2666085"/>
    <lineage>
        <taxon>Bacteria</taxon>
        <taxon>Pseudomonadati</taxon>
        <taxon>Pseudomonadota</taxon>
        <taxon>Betaproteobacteria</taxon>
        <taxon>Burkholderiales</taxon>
        <taxon>Oxalobacteraceae</taxon>
        <taxon>Telluria group</taxon>
        <taxon>Pseudoduganella</taxon>
    </lineage>
</organism>
<dbReference type="Proteomes" id="UP000446768">
    <property type="component" value="Unassembled WGS sequence"/>
</dbReference>
<dbReference type="InterPro" id="IPR019734">
    <property type="entry name" value="TPR_rpt"/>
</dbReference>
<name>A0A7X2INV0_9BURK</name>
<dbReference type="Pfam" id="PF13424">
    <property type="entry name" value="TPR_12"/>
    <property type="match status" value="1"/>
</dbReference>
<dbReference type="InterPro" id="IPR011990">
    <property type="entry name" value="TPR-like_helical_dom_sf"/>
</dbReference>
<evidence type="ECO:0000313" key="3">
    <source>
        <dbReference type="Proteomes" id="UP000446768"/>
    </source>
</evidence>
<dbReference type="Gene3D" id="1.25.40.10">
    <property type="entry name" value="Tetratricopeptide repeat domain"/>
    <property type="match status" value="2"/>
</dbReference>
<dbReference type="SUPFAM" id="SSF48452">
    <property type="entry name" value="TPR-like"/>
    <property type="match status" value="1"/>
</dbReference>
<sequence length="287" mass="29710">MNGPCLPATMRALLMAVLCMALLAACGTQKVLSPSQAQAVALNRQGMDSFAAGDTVRALHAFEAALQLERAVENEEGIALNLLNLAQCYQRLGKPELAAAMLDRLLDGGGVVFSPQRRAEAALQHALLALQRNDAGAADKWQREGAALCGDCALAGKLNGLAARLALQRGNAEDALKSAGEALAKSGDDAVEKANALRLQGAAQLALGQKAAAEAALLQALALDKEGGLPDKVLQDLQLLGHAGSDVAAQRRYWRRALAVAQAAGKTAAVKDIEAALGALPQDQTSQ</sequence>
<comment type="caution">
    <text evidence="2">The sequence shown here is derived from an EMBL/GenBank/DDBJ whole genome shotgun (WGS) entry which is preliminary data.</text>
</comment>
<dbReference type="EMBL" id="WKJJ01000009">
    <property type="protein sequence ID" value="MRV73300.1"/>
    <property type="molecule type" value="Genomic_DNA"/>
</dbReference>
<feature type="signal peptide" evidence="1">
    <location>
        <begin position="1"/>
        <end position="24"/>
    </location>
</feature>
<evidence type="ECO:0000313" key="2">
    <source>
        <dbReference type="EMBL" id="MRV73300.1"/>
    </source>
</evidence>
<dbReference type="RefSeq" id="WP_154375709.1">
    <property type="nucleotide sequence ID" value="NZ_WKJJ01000009.1"/>
</dbReference>
<keyword evidence="1" id="KW-0732">Signal</keyword>
<proteinExistence type="predicted"/>
<reference evidence="2 3" key="1">
    <citation type="submission" date="2019-11" db="EMBL/GenBank/DDBJ databases">
        <title>Novel species isolated from a subtropical stream in China.</title>
        <authorList>
            <person name="Lu H."/>
        </authorList>
    </citation>
    <scope>NUCLEOTIDE SEQUENCE [LARGE SCALE GENOMIC DNA]</scope>
    <source>
        <strain evidence="2 3">FT92W</strain>
    </source>
</reference>
<dbReference type="SMART" id="SM00028">
    <property type="entry name" value="TPR"/>
    <property type="match status" value="3"/>
</dbReference>
<keyword evidence="3" id="KW-1185">Reference proteome</keyword>
<feature type="chain" id="PRO_5030664322" evidence="1">
    <location>
        <begin position="25"/>
        <end position="287"/>
    </location>
</feature>
<evidence type="ECO:0000256" key="1">
    <source>
        <dbReference type="SAM" id="SignalP"/>
    </source>
</evidence>
<protein>
    <submittedName>
        <fullName evidence="2">Tetratricopeptide repeat protein</fullName>
    </submittedName>
</protein>
<gene>
    <name evidence="2" type="ORF">GJ700_16430</name>
</gene>
<accession>A0A7X2INV0</accession>